<dbReference type="PANTHER" id="PTHR30336:SF0">
    <property type="entry name" value="PROTEIN SANA"/>
    <property type="match status" value="1"/>
</dbReference>
<keyword evidence="5 8" id="KW-1133">Transmembrane helix</keyword>
<evidence type="ECO:0000256" key="2">
    <source>
        <dbReference type="ARBA" id="ARBA00022475"/>
    </source>
</evidence>
<gene>
    <name evidence="10" type="ORF">ACFOSS_01010</name>
</gene>
<feature type="transmembrane region" description="Helical" evidence="8">
    <location>
        <begin position="35"/>
        <end position="57"/>
    </location>
</feature>
<keyword evidence="2" id="KW-1003">Cell membrane</keyword>
<dbReference type="Pfam" id="PF02698">
    <property type="entry name" value="DUF218"/>
    <property type="match status" value="1"/>
</dbReference>
<dbReference type="CDD" id="cd06259">
    <property type="entry name" value="YdcF-like"/>
    <property type="match status" value="1"/>
</dbReference>
<dbReference type="InterPro" id="IPR003848">
    <property type="entry name" value="DUF218"/>
</dbReference>
<reference evidence="11" key="1">
    <citation type="journal article" date="2019" name="Int. J. Syst. Evol. Microbiol.">
        <title>The Global Catalogue of Microorganisms (GCM) 10K type strain sequencing project: providing services to taxonomists for standard genome sequencing and annotation.</title>
        <authorList>
            <consortium name="The Broad Institute Genomics Platform"/>
            <consortium name="The Broad Institute Genome Sequencing Center for Infectious Disease"/>
            <person name="Wu L."/>
            <person name="Ma J."/>
        </authorList>
    </citation>
    <scope>NUCLEOTIDE SEQUENCE [LARGE SCALE GENOMIC DNA]</scope>
    <source>
        <strain evidence="11">CCUG 54939</strain>
    </source>
</reference>
<comment type="subcellular location">
    <subcellularLocation>
        <location evidence="1">Cell inner membrane</location>
        <topology evidence="1">Single-pass membrane protein</topology>
    </subcellularLocation>
</comment>
<comment type="caution">
    <text evidence="10">The sequence shown here is derived from an EMBL/GenBank/DDBJ whole genome shotgun (WGS) entry which is preliminary data.</text>
</comment>
<protein>
    <submittedName>
        <fullName evidence="10">Vancomycin high temperature exclusion protein</fullName>
    </submittedName>
</protein>
<dbReference type="Proteomes" id="UP001595692">
    <property type="component" value="Unassembled WGS sequence"/>
</dbReference>
<evidence type="ECO:0000259" key="9">
    <source>
        <dbReference type="Pfam" id="PF02698"/>
    </source>
</evidence>
<dbReference type="PANTHER" id="PTHR30336">
    <property type="entry name" value="INNER MEMBRANE PROTEIN, PROBABLE PERMEASE"/>
    <property type="match status" value="1"/>
</dbReference>
<keyword evidence="3" id="KW-0997">Cell inner membrane</keyword>
<evidence type="ECO:0000256" key="4">
    <source>
        <dbReference type="ARBA" id="ARBA00022692"/>
    </source>
</evidence>
<evidence type="ECO:0000256" key="6">
    <source>
        <dbReference type="ARBA" id="ARBA00023136"/>
    </source>
</evidence>
<evidence type="ECO:0000313" key="10">
    <source>
        <dbReference type="EMBL" id="MFC3912047.1"/>
    </source>
</evidence>
<organism evidence="10 11">
    <name type="scientific">Pseudaeromonas sharmana</name>
    <dbReference type="NCBI Taxonomy" id="328412"/>
    <lineage>
        <taxon>Bacteria</taxon>
        <taxon>Pseudomonadati</taxon>
        <taxon>Pseudomonadota</taxon>
        <taxon>Gammaproteobacteria</taxon>
        <taxon>Aeromonadales</taxon>
        <taxon>Aeromonadaceae</taxon>
        <taxon>Pseudaeromonas</taxon>
    </lineage>
</organism>
<keyword evidence="4 8" id="KW-0812">Transmembrane</keyword>
<feature type="domain" description="DUF218" evidence="9">
    <location>
        <begin position="80"/>
        <end position="202"/>
    </location>
</feature>
<evidence type="ECO:0000256" key="7">
    <source>
        <dbReference type="ARBA" id="ARBA00037355"/>
    </source>
</evidence>
<evidence type="ECO:0000256" key="1">
    <source>
        <dbReference type="ARBA" id="ARBA00004377"/>
    </source>
</evidence>
<evidence type="ECO:0000313" key="11">
    <source>
        <dbReference type="Proteomes" id="UP001595692"/>
    </source>
</evidence>
<accession>A0ABV8CJG3</accession>
<dbReference type="InterPro" id="IPR051599">
    <property type="entry name" value="Cell_Envelope_Assoc"/>
</dbReference>
<evidence type="ECO:0000256" key="8">
    <source>
        <dbReference type="SAM" id="Phobius"/>
    </source>
</evidence>
<proteinExistence type="predicted"/>
<dbReference type="EMBL" id="JBHSAF010000001">
    <property type="protein sequence ID" value="MFC3912047.1"/>
    <property type="molecule type" value="Genomic_DNA"/>
</dbReference>
<keyword evidence="11" id="KW-1185">Reference proteome</keyword>
<keyword evidence="6 8" id="KW-0472">Membrane</keyword>
<evidence type="ECO:0000256" key="3">
    <source>
        <dbReference type="ARBA" id="ARBA00022519"/>
    </source>
</evidence>
<sequence length="245" mass="27798">MTEPIPTPPDTPVTPGGWLRLRASLLRPLRTRRHLWRWLLSLCASLLLVVISLVLLADYLIADMRRFTYQDVTQIPYNKVAVVLGTSRYFADGSPNDYFHNRIAAAASLYQHGKASYFLVSGDNATLSYNEPREMRRALIRAGIPAERIYSDYAGFRTLDSVVRAREVFGQQSYTLVSQQFHNERALYLARHFGIQAIGFNAADVSAYSGFKTRLRELLARVLCLLDVYLLDKQPKFLGKPEPIG</sequence>
<dbReference type="RefSeq" id="WP_377150005.1">
    <property type="nucleotide sequence ID" value="NZ_JBHSAF010000001.1"/>
</dbReference>
<evidence type="ECO:0000256" key="5">
    <source>
        <dbReference type="ARBA" id="ARBA00022989"/>
    </source>
</evidence>
<name>A0ABV8CJG3_9GAMM</name>
<comment type="function">
    <text evidence="7">Participates in the barrier function of the cell envelope.</text>
</comment>